<dbReference type="PANTHER" id="PTHR39190">
    <property type="entry name" value="FLAGELLAR ASSEMBLY FACTOR FLIW"/>
    <property type="match status" value="1"/>
</dbReference>
<evidence type="ECO:0000313" key="5">
    <source>
        <dbReference type="Proteomes" id="UP000233597"/>
    </source>
</evidence>
<keyword evidence="2" id="KW-1005">Bacterial flagellum biogenesis</keyword>
<sequence length="175" mass="19538">MLPSDITCPGCYIGERPQEMTNQPIDETSVPKSILVETRFGDIEFIWDKAIYMPVGLLGFTDQHVFGLANIPGKSLDQFKLYQSLTDADLSFIIAPYNPESGIYDAADIERATKSLAIPEEDMAILLIVTVRPTGNEQGYAMSVNLQAPVIINTSRQIGWQHIMPHDKYPVQHDI</sequence>
<comment type="caution">
    <text evidence="4">The sequence shown here is derived from an EMBL/GenBank/DDBJ whole genome shotgun (WGS) entry which is preliminary data.</text>
</comment>
<dbReference type="EMBL" id="NWTK01000001">
    <property type="protein sequence ID" value="PKR55923.1"/>
    <property type="molecule type" value="Genomic_DNA"/>
</dbReference>
<evidence type="ECO:0000256" key="1">
    <source>
        <dbReference type="ARBA" id="ARBA00022490"/>
    </source>
</evidence>
<dbReference type="AlphaFoldDB" id="A0A2N3KZG0"/>
<dbReference type="InterPro" id="IPR024046">
    <property type="entry name" value="Flagellar_assmbl_FliW_dom_sf"/>
</dbReference>
<evidence type="ECO:0000256" key="2">
    <source>
        <dbReference type="ARBA" id="ARBA00022795"/>
    </source>
</evidence>
<evidence type="ECO:0008006" key="6">
    <source>
        <dbReference type="Google" id="ProtNLM"/>
    </source>
</evidence>
<gene>
    <name evidence="4" type="ORF">COO20_01510</name>
</gene>
<keyword evidence="1" id="KW-0963">Cytoplasm</keyword>
<name>A0A2N3KZG0_9PROT</name>
<dbReference type="GO" id="GO:0006417">
    <property type="term" value="P:regulation of translation"/>
    <property type="evidence" value="ECO:0007669"/>
    <property type="project" value="UniProtKB-KW"/>
</dbReference>
<reference evidence="4 5" key="1">
    <citation type="submission" date="2017-09" db="EMBL/GenBank/DDBJ databases">
        <title>Biodiversity and function of Thalassospira species in the particle-attached aromatic-hydrocarbon-degrading consortia from the surface seawater of the South China Sea.</title>
        <authorList>
            <person name="Dong C."/>
            <person name="Liu R."/>
            <person name="Shao Z."/>
        </authorList>
    </citation>
    <scope>NUCLEOTIDE SEQUENCE [LARGE SCALE GENOMIC DNA]</scope>
    <source>
        <strain evidence="4 5">CSC1P2</strain>
    </source>
</reference>
<proteinExistence type="predicted"/>
<dbReference type="Proteomes" id="UP000233597">
    <property type="component" value="Unassembled WGS sequence"/>
</dbReference>
<dbReference type="PANTHER" id="PTHR39190:SF1">
    <property type="entry name" value="FLAGELLAR ASSEMBLY FACTOR FLIW"/>
    <property type="match status" value="1"/>
</dbReference>
<dbReference type="Pfam" id="PF02623">
    <property type="entry name" value="FliW"/>
    <property type="match status" value="1"/>
</dbReference>
<evidence type="ECO:0000256" key="3">
    <source>
        <dbReference type="ARBA" id="ARBA00022845"/>
    </source>
</evidence>
<dbReference type="SUPFAM" id="SSF141457">
    <property type="entry name" value="BH3618-like"/>
    <property type="match status" value="1"/>
</dbReference>
<dbReference type="GO" id="GO:0044780">
    <property type="term" value="P:bacterial-type flagellum assembly"/>
    <property type="evidence" value="ECO:0007669"/>
    <property type="project" value="InterPro"/>
</dbReference>
<accession>A0A2N3KZG0</accession>
<keyword evidence="3" id="KW-0810">Translation regulation</keyword>
<organism evidence="4 5">
    <name type="scientific">Thalassospira marina</name>
    <dbReference type="NCBI Taxonomy" id="2048283"/>
    <lineage>
        <taxon>Bacteria</taxon>
        <taxon>Pseudomonadati</taxon>
        <taxon>Pseudomonadota</taxon>
        <taxon>Alphaproteobacteria</taxon>
        <taxon>Rhodospirillales</taxon>
        <taxon>Thalassospiraceae</taxon>
        <taxon>Thalassospira</taxon>
    </lineage>
</organism>
<dbReference type="InterPro" id="IPR003775">
    <property type="entry name" value="Flagellar_assembly_factor_FliW"/>
</dbReference>
<dbReference type="Gene3D" id="2.30.290.10">
    <property type="entry name" value="BH3618-like"/>
    <property type="match status" value="1"/>
</dbReference>
<evidence type="ECO:0000313" key="4">
    <source>
        <dbReference type="EMBL" id="PKR55923.1"/>
    </source>
</evidence>
<protein>
    <recommendedName>
        <fullName evidence="6">Flagellar assembly factor FliW</fullName>
    </recommendedName>
</protein>